<dbReference type="KEGG" id="cii:CIMIT_01360"/>
<gene>
    <name evidence="3" type="ORF">CIMIT_01360</name>
    <name evidence="4" type="ORF">SAMEA4535761_00338</name>
</gene>
<evidence type="ECO:0000313" key="4">
    <source>
        <dbReference type="EMBL" id="SNV56865.1"/>
    </source>
</evidence>
<dbReference type="eggNOG" id="ENOG5031IPG">
    <property type="taxonomic scope" value="Bacteria"/>
</dbReference>
<keyword evidence="2" id="KW-1133">Transmembrane helix</keyword>
<organism evidence="3 5">
    <name type="scientific">Corynebacterium imitans</name>
    <dbReference type="NCBI Taxonomy" id="156978"/>
    <lineage>
        <taxon>Bacteria</taxon>
        <taxon>Bacillati</taxon>
        <taxon>Actinomycetota</taxon>
        <taxon>Actinomycetes</taxon>
        <taxon>Mycobacteriales</taxon>
        <taxon>Corynebacteriaceae</taxon>
        <taxon>Corynebacterium</taxon>
    </lineage>
</organism>
<name>A0A076NP41_9CORY</name>
<accession>A0A076NP41</accession>
<feature type="transmembrane region" description="Helical" evidence="2">
    <location>
        <begin position="157"/>
        <end position="180"/>
    </location>
</feature>
<evidence type="ECO:0000313" key="5">
    <source>
        <dbReference type="Proteomes" id="UP000028780"/>
    </source>
</evidence>
<dbReference type="HOGENOM" id="CLU_066177_1_0_11"/>
<feature type="transmembrane region" description="Helical" evidence="2">
    <location>
        <begin position="92"/>
        <end position="118"/>
    </location>
</feature>
<proteinExistence type="predicted"/>
<dbReference type="STRING" id="156978.CIMIT_01360"/>
<protein>
    <submittedName>
        <fullName evidence="4">Hypothetical membrane protein</fullName>
    </submittedName>
</protein>
<sequence length="203" mass="21675">MVSLPPQNPQSPSHIAPAAAPQPDPHGKKGTPPESVRFMLTCWAVMIAGELLHQILTVVVTVLDPAALRESAKQAAEGRGEELSDAMLTFGIYGSVVLMALIQLVILGVFAYALRTVAKRGKWAANARRLLQVFAAFFGLRVLTLFMMTPASATVPVALYAADGVIQIILGVAGVLGLVYSTRKESVDWVEPKKTREPSGDGE</sequence>
<keyword evidence="5" id="KW-1185">Reference proteome</keyword>
<keyword evidence="2" id="KW-0812">Transmembrane</keyword>
<dbReference type="OrthoDB" id="4427569at2"/>
<evidence type="ECO:0000256" key="2">
    <source>
        <dbReference type="SAM" id="Phobius"/>
    </source>
</evidence>
<feature type="region of interest" description="Disordered" evidence="1">
    <location>
        <begin position="1"/>
        <end position="31"/>
    </location>
</feature>
<evidence type="ECO:0000313" key="3">
    <source>
        <dbReference type="EMBL" id="AIJ32737.1"/>
    </source>
</evidence>
<keyword evidence="2" id="KW-0472">Membrane</keyword>
<feature type="transmembrane region" description="Helical" evidence="2">
    <location>
        <begin position="130"/>
        <end position="151"/>
    </location>
</feature>
<reference evidence="3 5" key="1">
    <citation type="submission" date="2014-08" db="EMBL/GenBank/DDBJ databases">
        <title>Complete genome sequence of Corynebacterium imitans DSM 44264, isolated from a five-month-old boy with suspected pharyngeal diphtheria.</title>
        <authorList>
            <person name="Mollmann S."/>
            <person name="Albersmeier A."/>
            <person name="Ruckert C."/>
            <person name="Tauch A."/>
        </authorList>
    </citation>
    <scope>NUCLEOTIDE SEQUENCE [LARGE SCALE GENOMIC DNA]</scope>
    <source>
        <strain evidence="3 5">DSM 44264</strain>
    </source>
</reference>
<dbReference type="Proteomes" id="UP000028780">
    <property type="component" value="Chromosome"/>
</dbReference>
<dbReference type="EMBL" id="CP009211">
    <property type="protein sequence ID" value="AIJ32737.1"/>
    <property type="molecule type" value="Genomic_DNA"/>
</dbReference>
<dbReference type="RefSeq" id="WP_051904695.1">
    <property type="nucleotide sequence ID" value="NZ_CP009211.1"/>
</dbReference>
<dbReference type="EMBL" id="LT906467">
    <property type="protein sequence ID" value="SNV56865.1"/>
    <property type="molecule type" value="Genomic_DNA"/>
</dbReference>
<evidence type="ECO:0000313" key="6">
    <source>
        <dbReference type="Proteomes" id="UP000215374"/>
    </source>
</evidence>
<evidence type="ECO:0000256" key="1">
    <source>
        <dbReference type="SAM" id="MobiDB-lite"/>
    </source>
</evidence>
<dbReference type="AlphaFoldDB" id="A0A076NP41"/>
<dbReference type="Proteomes" id="UP000215374">
    <property type="component" value="Chromosome 1"/>
</dbReference>
<reference evidence="4 6" key="2">
    <citation type="submission" date="2017-06" db="EMBL/GenBank/DDBJ databases">
        <authorList>
            <consortium name="Pathogen Informatics"/>
        </authorList>
    </citation>
    <scope>NUCLEOTIDE SEQUENCE [LARGE SCALE GENOMIC DNA]</scope>
    <source>
        <strain evidence="4 6">NCTC13015</strain>
    </source>
</reference>